<reference evidence="1 2" key="1">
    <citation type="submission" date="2019-05" db="EMBL/GenBank/DDBJ databases">
        <title>Another draft genome of Portunus trituberculatus and its Hox gene families provides insights of decapod evolution.</title>
        <authorList>
            <person name="Jeong J.-H."/>
            <person name="Song I."/>
            <person name="Kim S."/>
            <person name="Choi T."/>
            <person name="Kim D."/>
            <person name="Ryu S."/>
            <person name="Kim W."/>
        </authorList>
    </citation>
    <scope>NUCLEOTIDE SEQUENCE [LARGE SCALE GENOMIC DNA]</scope>
    <source>
        <tissue evidence="1">Muscle</tissue>
    </source>
</reference>
<name>A0A5B7FSM9_PORTR</name>
<protein>
    <submittedName>
        <fullName evidence="1">Uncharacterized protein</fullName>
    </submittedName>
</protein>
<sequence>MYQEYLTVTPLHHDTLLAQHSEATSAIRHVVTNLTVSTCIHFTLGLTVPPDSAPPGLFCSKLRLDNEIVHYSTPDTIELSLELVATN</sequence>
<organism evidence="1 2">
    <name type="scientific">Portunus trituberculatus</name>
    <name type="common">Swimming crab</name>
    <name type="synonym">Neptunus trituberculatus</name>
    <dbReference type="NCBI Taxonomy" id="210409"/>
    <lineage>
        <taxon>Eukaryota</taxon>
        <taxon>Metazoa</taxon>
        <taxon>Ecdysozoa</taxon>
        <taxon>Arthropoda</taxon>
        <taxon>Crustacea</taxon>
        <taxon>Multicrustacea</taxon>
        <taxon>Malacostraca</taxon>
        <taxon>Eumalacostraca</taxon>
        <taxon>Eucarida</taxon>
        <taxon>Decapoda</taxon>
        <taxon>Pleocyemata</taxon>
        <taxon>Brachyura</taxon>
        <taxon>Eubrachyura</taxon>
        <taxon>Portunoidea</taxon>
        <taxon>Portunidae</taxon>
        <taxon>Portuninae</taxon>
        <taxon>Portunus</taxon>
    </lineage>
</organism>
<dbReference type="EMBL" id="VSRR010008319">
    <property type="protein sequence ID" value="MPC48506.1"/>
    <property type="molecule type" value="Genomic_DNA"/>
</dbReference>
<gene>
    <name evidence="1" type="ORF">E2C01_042280</name>
</gene>
<proteinExistence type="predicted"/>
<comment type="caution">
    <text evidence="1">The sequence shown here is derived from an EMBL/GenBank/DDBJ whole genome shotgun (WGS) entry which is preliminary data.</text>
</comment>
<dbReference type="Proteomes" id="UP000324222">
    <property type="component" value="Unassembled WGS sequence"/>
</dbReference>
<dbReference type="AlphaFoldDB" id="A0A5B7FSM9"/>
<evidence type="ECO:0000313" key="2">
    <source>
        <dbReference type="Proteomes" id="UP000324222"/>
    </source>
</evidence>
<keyword evidence="2" id="KW-1185">Reference proteome</keyword>
<accession>A0A5B7FSM9</accession>
<evidence type="ECO:0000313" key="1">
    <source>
        <dbReference type="EMBL" id="MPC48506.1"/>
    </source>
</evidence>